<name>A0ABS8KVM0_9HYPH</name>
<organism evidence="2 3">
    <name type="scientific">Reyranella aquatilis</name>
    <dbReference type="NCBI Taxonomy" id="2035356"/>
    <lineage>
        <taxon>Bacteria</taxon>
        <taxon>Pseudomonadati</taxon>
        <taxon>Pseudomonadota</taxon>
        <taxon>Alphaproteobacteria</taxon>
        <taxon>Hyphomicrobiales</taxon>
        <taxon>Reyranellaceae</taxon>
        <taxon>Reyranella</taxon>
    </lineage>
</organism>
<dbReference type="SUPFAM" id="SSF51735">
    <property type="entry name" value="NAD(P)-binding Rossmann-fold domains"/>
    <property type="match status" value="1"/>
</dbReference>
<dbReference type="InterPro" id="IPR051783">
    <property type="entry name" value="NAD(P)-dependent_oxidoreduct"/>
</dbReference>
<dbReference type="PANTHER" id="PTHR48079">
    <property type="entry name" value="PROTEIN YEEZ"/>
    <property type="match status" value="1"/>
</dbReference>
<dbReference type="RefSeq" id="WP_230550884.1">
    <property type="nucleotide sequence ID" value="NZ_JAJISD010000004.1"/>
</dbReference>
<keyword evidence="3" id="KW-1185">Reference proteome</keyword>
<dbReference type="InterPro" id="IPR057326">
    <property type="entry name" value="KR_dom"/>
</dbReference>
<dbReference type="InterPro" id="IPR036291">
    <property type="entry name" value="NAD(P)-bd_dom_sf"/>
</dbReference>
<gene>
    <name evidence="2" type="ORF">LJ725_12005</name>
</gene>
<dbReference type="Pfam" id="PF01370">
    <property type="entry name" value="Epimerase"/>
    <property type="match status" value="1"/>
</dbReference>
<protein>
    <submittedName>
        <fullName evidence="2">NAD-dependent epimerase/dehydratase family protein</fullName>
    </submittedName>
</protein>
<evidence type="ECO:0000313" key="2">
    <source>
        <dbReference type="EMBL" id="MCC8429693.1"/>
    </source>
</evidence>
<dbReference type="EMBL" id="JAJISD010000004">
    <property type="protein sequence ID" value="MCC8429693.1"/>
    <property type="molecule type" value="Genomic_DNA"/>
</dbReference>
<proteinExistence type="predicted"/>
<reference evidence="2 3" key="1">
    <citation type="submission" date="2021-11" db="EMBL/GenBank/DDBJ databases">
        <authorList>
            <person name="Lee D.-H."/>
            <person name="Kim S.-B."/>
        </authorList>
    </citation>
    <scope>NUCLEOTIDE SEQUENCE [LARGE SCALE GENOMIC DNA]</scope>
    <source>
        <strain evidence="2 3">KCTC 52223</strain>
    </source>
</reference>
<comment type="caution">
    <text evidence="2">The sequence shown here is derived from an EMBL/GenBank/DDBJ whole genome shotgun (WGS) entry which is preliminary data.</text>
</comment>
<feature type="domain" description="Ketoreductase" evidence="1">
    <location>
        <begin position="3"/>
        <end position="141"/>
    </location>
</feature>
<dbReference type="PANTHER" id="PTHR48079:SF6">
    <property type="entry name" value="NAD(P)-BINDING DOMAIN-CONTAINING PROTEIN-RELATED"/>
    <property type="match status" value="1"/>
</dbReference>
<accession>A0ABS8KVM0</accession>
<evidence type="ECO:0000313" key="3">
    <source>
        <dbReference type="Proteomes" id="UP001198862"/>
    </source>
</evidence>
<dbReference type="InterPro" id="IPR001509">
    <property type="entry name" value="Epimerase_deHydtase"/>
</dbReference>
<dbReference type="Proteomes" id="UP001198862">
    <property type="component" value="Unassembled WGS sequence"/>
</dbReference>
<dbReference type="SMART" id="SM00822">
    <property type="entry name" value="PKS_KR"/>
    <property type="match status" value="1"/>
</dbReference>
<dbReference type="Gene3D" id="3.40.50.720">
    <property type="entry name" value="NAD(P)-binding Rossmann-like Domain"/>
    <property type="match status" value="1"/>
</dbReference>
<sequence>MGKLVAVTGATGFVGPHLVAALARRGWRLRILVRRWTPLPSLAGVDADLILGDLASESALRELVQGADAVVHAAGLIKAKREADFLPVNRDSAALLSALAPDAHLVLLSSLAAREPQLSAYGASKRAGEAVVATRSGPWAIVRAPAVYGPGDRETLAYFRAIKSGIAPQPRLPSAKLSLIHVADLAEALALTVERPPAPGTYEVDDGRAYGYADMADAAGEAMGRRPWRVSVPRGVMACLASWNEFRQTLGARAQILTRGKVNEIFHPDWSVADRGLAAAIGLEPRYDLTSGFRDTILWYRARHWL</sequence>
<evidence type="ECO:0000259" key="1">
    <source>
        <dbReference type="SMART" id="SM00822"/>
    </source>
</evidence>